<feature type="region of interest" description="Disordered" evidence="1">
    <location>
        <begin position="1"/>
        <end position="24"/>
    </location>
</feature>
<name>A0A6A6QJZ5_9PEZI</name>
<proteinExistence type="predicted"/>
<evidence type="ECO:0000313" key="3">
    <source>
        <dbReference type="Proteomes" id="UP000799750"/>
    </source>
</evidence>
<dbReference type="EMBL" id="MU004194">
    <property type="protein sequence ID" value="KAF2492280.1"/>
    <property type="molecule type" value="Genomic_DNA"/>
</dbReference>
<sequence length="155" mass="16771">MAGCRVASLRPEEAQKPFDGPSPRALSHACQRHGACHAHRTVSKAAPFLPRGRAANIPRPRERRRIGGEKPFVLPIHKGRSSPSESSVNRLFNGLGCYGMSGKKAVDIIFELAPQCVDVLFEWRPPCLFGAGGLANVQVPEDIRASLEALSHAEA</sequence>
<organism evidence="2 3">
    <name type="scientific">Lophium mytilinum</name>
    <dbReference type="NCBI Taxonomy" id="390894"/>
    <lineage>
        <taxon>Eukaryota</taxon>
        <taxon>Fungi</taxon>
        <taxon>Dikarya</taxon>
        <taxon>Ascomycota</taxon>
        <taxon>Pezizomycotina</taxon>
        <taxon>Dothideomycetes</taxon>
        <taxon>Pleosporomycetidae</taxon>
        <taxon>Mytilinidiales</taxon>
        <taxon>Mytilinidiaceae</taxon>
        <taxon>Lophium</taxon>
    </lineage>
</organism>
<protein>
    <submittedName>
        <fullName evidence="2">Uncharacterized protein</fullName>
    </submittedName>
</protein>
<accession>A0A6A6QJZ5</accession>
<evidence type="ECO:0000256" key="1">
    <source>
        <dbReference type="SAM" id="MobiDB-lite"/>
    </source>
</evidence>
<reference evidence="2" key="1">
    <citation type="journal article" date="2020" name="Stud. Mycol.">
        <title>101 Dothideomycetes genomes: a test case for predicting lifestyles and emergence of pathogens.</title>
        <authorList>
            <person name="Haridas S."/>
            <person name="Albert R."/>
            <person name="Binder M."/>
            <person name="Bloem J."/>
            <person name="Labutti K."/>
            <person name="Salamov A."/>
            <person name="Andreopoulos B."/>
            <person name="Baker S."/>
            <person name="Barry K."/>
            <person name="Bills G."/>
            <person name="Bluhm B."/>
            <person name="Cannon C."/>
            <person name="Castanera R."/>
            <person name="Culley D."/>
            <person name="Daum C."/>
            <person name="Ezra D."/>
            <person name="Gonzalez J."/>
            <person name="Henrissat B."/>
            <person name="Kuo A."/>
            <person name="Liang C."/>
            <person name="Lipzen A."/>
            <person name="Lutzoni F."/>
            <person name="Magnuson J."/>
            <person name="Mondo S."/>
            <person name="Nolan M."/>
            <person name="Ohm R."/>
            <person name="Pangilinan J."/>
            <person name="Park H.-J."/>
            <person name="Ramirez L."/>
            <person name="Alfaro M."/>
            <person name="Sun H."/>
            <person name="Tritt A."/>
            <person name="Yoshinaga Y."/>
            <person name="Zwiers L.-H."/>
            <person name="Turgeon B."/>
            <person name="Goodwin S."/>
            <person name="Spatafora J."/>
            <person name="Crous P."/>
            <person name="Grigoriev I."/>
        </authorList>
    </citation>
    <scope>NUCLEOTIDE SEQUENCE</scope>
    <source>
        <strain evidence="2">CBS 269.34</strain>
    </source>
</reference>
<gene>
    <name evidence="2" type="ORF">BU16DRAFT_529629</name>
</gene>
<keyword evidence="3" id="KW-1185">Reference proteome</keyword>
<evidence type="ECO:0000313" key="2">
    <source>
        <dbReference type="EMBL" id="KAF2492280.1"/>
    </source>
</evidence>
<dbReference type="AlphaFoldDB" id="A0A6A6QJZ5"/>
<dbReference type="Proteomes" id="UP000799750">
    <property type="component" value="Unassembled WGS sequence"/>
</dbReference>